<sequence>MKNIKIYELFAGIGSQLKACKNIANSLEANFVSLGACEWFIDAIIGYMKIHYGSVLSENELSRNEMADILSKFTFSADSKQAVGSAYFTRMNEQKLRKIFPYLYGFVNYEYFNKKWENRKIIRGGARVLLIYKYQRYFNTSQKHWHSNLFLSLPRYLTTR</sequence>
<dbReference type="AlphaFoldDB" id="A0A059Y8G5"/>
<evidence type="ECO:0000313" key="2">
    <source>
        <dbReference type="Proteomes" id="UP000027182"/>
    </source>
</evidence>
<dbReference type="EMBL" id="CP005933">
    <property type="protein sequence ID" value="AIA33917.1"/>
    <property type="molecule type" value="Genomic_DNA"/>
</dbReference>
<evidence type="ECO:0000313" key="1">
    <source>
        <dbReference type="EMBL" id="AIA33917.1"/>
    </source>
</evidence>
<dbReference type="InterPro" id="IPR029063">
    <property type="entry name" value="SAM-dependent_MTases_sf"/>
</dbReference>
<dbReference type="HOGENOM" id="CLU_151896_0_0_14"/>
<accession>A0A059Y8G5</accession>
<dbReference type="KEGG" id="mbq:K668_01675"/>
<name>A0A059Y8G5_MYCBV</name>
<dbReference type="RefSeq" id="WP_013954742.1">
    <property type="nucleotide sequence ID" value="NZ_CP005933.1"/>
</dbReference>
<protein>
    <submittedName>
        <fullName evidence="1">Uncharacterized protein</fullName>
    </submittedName>
</protein>
<proteinExistence type="predicted"/>
<gene>
    <name evidence="1" type="ORF">K668_01675</name>
</gene>
<organism evidence="1 2">
    <name type="scientific">Mycoplasmopsis bovis CQ-W70</name>
    <dbReference type="NCBI Taxonomy" id="1316930"/>
    <lineage>
        <taxon>Bacteria</taxon>
        <taxon>Bacillati</taxon>
        <taxon>Mycoplasmatota</taxon>
        <taxon>Mycoplasmoidales</taxon>
        <taxon>Metamycoplasmataceae</taxon>
        <taxon>Mycoplasmopsis</taxon>
    </lineage>
</organism>
<dbReference type="NCBIfam" id="NF045953">
    <property type="entry name" value="DCM_methyl_Nterm"/>
    <property type="match status" value="1"/>
</dbReference>
<dbReference type="Proteomes" id="UP000027182">
    <property type="component" value="Chromosome"/>
</dbReference>
<dbReference type="Gene3D" id="3.40.50.150">
    <property type="entry name" value="Vaccinia Virus protein VP39"/>
    <property type="match status" value="1"/>
</dbReference>
<reference evidence="1 2" key="1">
    <citation type="submission" date="2013-04" db="EMBL/GenBank/DDBJ databases">
        <authorList>
            <person name="Lin L."/>
            <person name="Zeng Z."/>
            <person name="Xie J."/>
            <person name="Luo L."/>
            <person name="Yang Z."/>
            <person name="Liang W."/>
            <person name="Lin H."/>
            <person name="Dong C."/>
            <person name="Sun Y."/>
        </authorList>
    </citation>
    <scope>NUCLEOTIDE SEQUENCE [LARGE SCALE GENOMIC DNA]</scope>
    <source>
        <strain evidence="1 2">CQ-W70</strain>
    </source>
</reference>